<name>A0A919T5T0_9ACTN</name>
<evidence type="ECO:0000313" key="2">
    <source>
        <dbReference type="EMBL" id="GIM89565.1"/>
    </source>
</evidence>
<evidence type="ECO:0000313" key="3">
    <source>
        <dbReference type="Proteomes" id="UP000677082"/>
    </source>
</evidence>
<gene>
    <name evidence="2" type="ORF">Ato02nite_013580</name>
</gene>
<dbReference type="RefSeq" id="WP_213005530.1">
    <property type="nucleotide sequence ID" value="NZ_BOQN01000016.1"/>
</dbReference>
<comment type="caution">
    <text evidence="2">The sequence shown here is derived from an EMBL/GenBank/DDBJ whole genome shotgun (WGS) entry which is preliminary data.</text>
</comment>
<sequence>MTPALYVAHDDRLVIASRLPLGVVGGRGLSFRWGSVVEITPADRPGDPGPLTGVLYGLGFILGLAGVLLVVGGALGGGLLVLAGMATGGGPALHRYRQRPGVISAPRLSGDREQHHVLIDERDRKVFSDAIDVCQRASETWPALGALIDVPIAERQLAHALFDLAGALERRQELRELHAELTEHDGAFELAARTIRATAALAELDDEVSRRLATLDTVAVAGEELIRDQEIAALAREADETLARLTSTGPANETDAGSELAERTEAVLRAYRELT</sequence>
<reference evidence="2 3" key="1">
    <citation type="submission" date="2021-03" db="EMBL/GenBank/DDBJ databases">
        <title>Whole genome shotgun sequence of Actinoplanes toevensis NBRC 105298.</title>
        <authorList>
            <person name="Komaki H."/>
            <person name="Tamura T."/>
        </authorList>
    </citation>
    <scope>NUCLEOTIDE SEQUENCE [LARGE SCALE GENOMIC DNA]</scope>
    <source>
        <strain evidence="2 3">NBRC 105298</strain>
    </source>
</reference>
<dbReference type="Proteomes" id="UP000677082">
    <property type="component" value="Unassembled WGS sequence"/>
</dbReference>
<proteinExistence type="predicted"/>
<keyword evidence="1" id="KW-1133">Transmembrane helix</keyword>
<dbReference type="EMBL" id="BOQN01000016">
    <property type="protein sequence ID" value="GIM89565.1"/>
    <property type="molecule type" value="Genomic_DNA"/>
</dbReference>
<keyword evidence="1" id="KW-0472">Membrane</keyword>
<keyword evidence="3" id="KW-1185">Reference proteome</keyword>
<accession>A0A919T5T0</accession>
<keyword evidence="1" id="KW-0812">Transmembrane</keyword>
<dbReference type="AlphaFoldDB" id="A0A919T5T0"/>
<feature type="transmembrane region" description="Helical" evidence="1">
    <location>
        <begin position="54"/>
        <end position="87"/>
    </location>
</feature>
<evidence type="ECO:0000256" key="1">
    <source>
        <dbReference type="SAM" id="Phobius"/>
    </source>
</evidence>
<protein>
    <submittedName>
        <fullName evidence="2">Uncharacterized protein</fullName>
    </submittedName>
</protein>
<organism evidence="2 3">
    <name type="scientific">Paractinoplanes toevensis</name>
    <dbReference type="NCBI Taxonomy" id="571911"/>
    <lineage>
        <taxon>Bacteria</taxon>
        <taxon>Bacillati</taxon>
        <taxon>Actinomycetota</taxon>
        <taxon>Actinomycetes</taxon>
        <taxon>Micromonosporales</taxon>
        <taxon>Micromonosporaceae</taxon>
        <taxon>Paractinoplanes</taxon>
    </lineage>
</organism>